<evidence type="ECO:0000313" key="1">
    <source>
        <dbReference type="EMBL" id="CBY19764.1"/>
    </source>
</evidence>
<dbReference type="Proteomes" id="UP000001307">
    <property type="component" value="Unassembled WGS sequence"/>
</dbReference>
<keyword evidence="2" id="KW-1185">Reference proteome</keyword>
<name>E4XLT5_OIKDI</name>
<reference evidence="1" key="1">
    <citation type="journal article" date="2010" name="Science">
        <title>Plasticity of animal genome architecture unmasked by rapid evolution of a pelagic tunicate.</title>
        <authorList>
            <person name="Denoeud F."/>
            <person name="Henriet S."/>
            <person name="Mungpakdee S."/>
            <person name="Aury J.M."/>
            <person name="Da Silva C."/>
            <person name="Brinkmann H."/>
            <person name="Mikhaleva J."/>
            <person name="Olsen L.C."/>
            <person name="Jubin C."/>
            <person name="Canestro C."/>
            <person name="Bouquet J.M."/>
            <person name="Danks G."/>
            <person name="Poulain J."/>
            <person name="Campsteijn C."/>
            <person name="Adamski M."/>
            <person name="Cross I."/>
            <person name="Yadetie F."/>
            <person name="Muffato M."/>
            <person name="Louis A."/>
            <person name="Butcher S."/>
            <person name="Tsagkogeorga G."/>
            <person name="Konrad A."/>
            <person name="Singh S."/>
            <person name="Jensen M.F."/>
            <person name="Cong E.H."/>
            <person name="Eikeseth-Otteraa H."/>
            <person name="Noel B."/>
            <person name="Anthouard V."/>
            <person name="Porcel B.M."/>
            <person name="Kachouri-Lafond R."/>
            <person name="Nishino A."/>
            <person name="Ugolini M."/>
            <person name="Chourrout P."/>
            <person name="Nishida H."/>
            <person name="Aasland R."/>
            <person name="Huzurbazar S."/>
            <person name="Westhof E."/>
            <person name="Delsuc F."/>
            <person name="Lehrach H."/>
            <person name="Reinhardt R."/>
            <person name="Weissenbach J."/>
            <person name="Roy S.W."/>
            <person name="Artiguenave F."/>
            <person name="Postlethwait J.H."/>
            <person name="Manak J.R."/>
            <person name="Thompson E.M."/>
            <person name="Jaillon O."/>
            <person name="Du Pasquier L."/>
            <person name="Boudinot P."/>
            <person name="Liberles D.A."/>
            <person name="Volff J.N."/>
            <person name="Philippe H."/>
            <person name="Lenhard B."/>
            <person name="Roest Crollius H."/>
            <person name="Wincker P."/>
            <person name="Chourrout D."/>
        </authorList>
    </citation>
    <scope>NUCLEOTIDE SEQUENCE [LARGE SCALE GENOMIC DNA]</scope>
</reference>
<protein>
    <submittedName>
        <fullName evidence="1">Uncharacterized protein</fullName>
    </submittedName>
</protein>
<sequence length="502" mass="54056">MKLFATVVASAASQGFYDYNLFNSAKPATNYGKFGTVTGGATGGSAGERSGNGRYCHATTDSIAIHRWDVSINGFFSHYNRVECQGEELYCFMEERAHFGQVVGIRAGCAQMMNHPQVRRTRIGSQQTYNNNREAFRKREFNNSNGAAHSLVLGYGVGGCMAMHVQNNDQLDHAVLDDTFDAEVNANNFFYPSWYQSQCLRSVSRAANTGGWHDLLPFGVSVCRACCVAGTATETDYHEDTGASAPCNFLPYKQPARGTVLNQRPHIPFGYDFDCIDGYAQDMSAVAALSHEYLGVKTKADIAGADATAFTTALGGVSCTGSCPNARSSDQLTDDMRAAAGGITYHDPGADPNKIRHFSCNDVISNVRSTCSTPVDPVNAPLGPFEACTDAEWYSSGADGICDGNLSGAVECYPSTFDDSTLLIGDVVTVSNAFSFDEHTWAGSTASTCDICRNELVPRFDAVRFDSTETNVNLFTDACDSTAKRCDPKPKSVLDMALIPGK</sequence>
<dbReference type="AlphaFoldDB" id="E4XLT5"/>
<evidence type="ECO:0000313" key="2">
    <source>
        <dbReference type="Proteomes" id="UP000001307"/>
    </source>
</evidence>
<gene>
    <name evidence="1" type="ORF">GSOID_T00014677001</name>
</gene>
<accession>E4XLT5</accession>
<organism evidence="1">
    <name type="scientific">Oikopleura dioica</name>
    <name type="common">Tunicate</name>
    <dbReference type="NCBI Taxonomy" id="34765"/>
    <lineage>
        <taxon>Eukaryota</taxon>
        <taxon>Metazoa</taxon>
        <taxon>Chordata</taxon>
        <taxon>Tunicata</taxon>
        <taxon>Appendicularia</taxon>
        <taxon>Copelata</taxon>
        <taxon>Oikopleuridae</taxon>
        <taxon>Oikopleura</taxon>
    </lineage>
</organism>
<dbReference type="InParanoid" id="E4XLT5"/>
<dbReference type="OrthoDB" id="10380779at2759"/>
<proteinExistence type="predicted"/>
<dbReference type="EMBL" id="FN653072">
    <property type="protein sequence ID" value="CBY19764.1"/>
    <property type="molecule type" value="Genomic_DNA"/>
</dbReference>